<dbReference type="GO" id="GO:0005829">
    <property type="term" value="C:cytosol"/>
    <property type="evidence" value="ECO:0007669"/>
    <property type="project" value="TreeGrafter"/>
</dbReference>
<proteinExistence type="predicted"/>
<evidence type="ECO:0000313" key="2">
    <source>
        <dbReference type="EMBL" id="SEJ98500.1"/>
    </source>
</evidence>
<dbReference type="SUPFAM" id="SSF46785">
    <property type="entry name" value="Winged helix' DNA-binding domain"/>
    <property type="match status" value="1"/>
</dbReference>
<dbReference type="PANTHER" id="PTHR33221">
    <property type="entry name" value="WINGED HELIX-TURN-HELIX TRANSCRIPTIONAL REGULATOR, RRF2 FAMILY"/>
    <property type="match status" value="1"/>
</dbReference>
<dbReference type="PROSITE" id="PS51197">
    <property type="entry name" value="HTH_RRF2_2"/>
    <property type="match status" value="1"/>
</dbReference>
<dbReference type="InterPro" id="IPR000944">
    <property type="entry name" value="Tscrpt_reg_Rrf2"/>
</dbReference>
<dbReference type="PANTHER" id="PTHR33221:SF5">
    <property type="entry name" value="HTH-TYPE TRANSCRIPTIONAL REGULATOR ISCR"/>
    <property type="match status" value="1"/>
</dbReference>
<sequence length="153" mass="16582">MRLSARVDYALRAVTELASVTGAGRARPVTADQIARAQEIPPKFLESILLQLRRGGIVHAQRGPEGGYWLARPGTEISLADVIRVVDGPLAHVRGQRPEHLGYHGAARSLQEVWIALRASERQILELVTVADVAQGTLPEAVTKLVADPNAWS</sequence>
<dbReference type="OrthoDB" id="9808360at2"/>
<organism evidence="2 3">
    <name type="scientific">Micromonospora phaseoli</name>
    <dbReference type="NCBI Taxonomy" id="1144548"/>
    <lineage>
        <taxon>Bacteria</taxon>
        <taxon>Bacillati</taxon>
        <taxon>Actinomycetota</taxon>
        <taxon>Actinomycetes</taxon>
        <taxon>Micromonosporales</taxon>
        <taxon>Micromonosporaceae</taxon>
        <taxon>Micromonospora</taxon>
    </lineage>
</organism>
<dbReference type="InterPro" id="IPR030489">
    <property type="entry name" value="TR_Rrf2-type_CS"/>
</dbReference>
<dbReference type="EMBL" id="FNYV01000012">
    <property type="protein sequence ID" value="SEJ98500.1"/>
    <property type="molecule type" value="Genomic_DNA"/>
</dbReference>
<keyword evidence="3" id="KW-1185">Reference proteome</keyword>
<dbReference type="Gene3D" id="1.10.10.10">
    <property type="entry name" value="Winged helix-like DNA-binding domain superfamily/Winged helix DNA-binding domain"/>
    <property type="match status" value="1"/>
</dbReference>
<gene>
    <name evidence="2" type="ORF">SAMN05443287_112135</name>
</gene>
<dbReference type="InterPro" id="IPR036388">
    <property type="entry name" value="WH-like_DNA-bd_sf"/>
</dbReference>
<protein>
    <submittedName>
        <fullName evidence="2">Rrf2 family protein</fullName>
    </submittedName>
</protein>
<dbReference type="Pfam" id="PF02082">
    <property type="entry name" value="Rrf2"/>
    <property type="match status" value="1"/>
</dbReference>
<evidence type="ECO:0000313" key="3">
    <source>
        <dbReference type="Proteomes" id="UP000198707"/>
    </source>
</evidence>
<dbReference type="PROSITE" id="PS01332">
    <property type="entry name" value="HTH_RRF2_1"/>
    <property type="match status" value="1"/>
</dbReference>
<name>A0A1H7DGY7_9ACTN</name>
<accession>A0A1H7DGY7</accession>
<dbReference type="AlphaFoldDB" id="A0A1H7DGY7"/>
<dbReference type="InterPro" id="IPR036390">
    <property type="entry name" value="WH_DNA-bd_sf"/>
</dbReference>
<dbReference type="STRING" id="1144548.SAMN05443287_112135"/>
<keyword evidence="1" id="KW-0238">DNA-binding</keyword>
<dbReference type="NCBIfam" id="TIGR00738">
    <property type="entry name" value="rrf2_super"/>
    <property type="match status" value="1"/>
</dbReference>
<reference evidence="3" key="1">
    <citation type="submission" date="2016-10" db="EMBL/GenBank/DDBJ databases">
        <authorList>
            <person name="Varghese N."/>
            <person name="Submissions S."/>
        </authorList>
    </citation>
    <scope>NUCLEOTIDE SEQUENCE [LARGE SCALE GENOMIC DNA]</scope>
    <source>
        <strain evidence="3">CGMCC 4.7038</strain>
    </source>
</reference>
<dbReference type="RefSeq" id="WP_092382568.1">
    <property type="nucleotide sequence ID" value="NZ_BOPI01000008.1"/>
</dbReference>
<dbReference type="GO" id="GO:0003700">
    <property type="term" value="F:DNA-binding transcription factor activity"/>
    <property type="evidence" value="ECO:0007669"/>
    <property type="project" value="TreeGrafter"/>
</dbReference>
<dbReference type="Proteomes" id="UP000198707">
    <property type="component" value="Unassembled WGS sequence"/>
</dbReference>
<evidence type="ECO:0000256" key="1">
    <source>
        <dbReference type="ARBA" id="ARBA00023125"/>
    </source>
</evidence>
<dbReference type="GO" id="GO:0003677">
    <property type="term" value="F:DNA binding"/>
    <property type="evidence" value="ECO:0007669"/>
    <property type="project" value="UniProtKB-KW"/>
</dbReference>